<dbReference type="Gene3D" id="1.25.40.10">
    <property type="entry name" value="Tetratricopeptide repeat domain"/>
    <property type="match status" value="2"/>
</dbReference>
<evidence type="ECO:0000313" key="4">
    <source>
        <dbReference type="EMBL" id="OQX90972.1"/>
    </source>
</evidence>
<reference evidence="5" key="1">
    <citation type="submission" date="2017-03" db="EMBL/GenBank/DDBJ databases">
        <title>Novel pathways for hydrocarbon cycling and metabolic interdependencies in hydrothermal sediment communities.</title>
        <authorList>
            <person name="Dombrowski N."/>
            <person name="Seitz K."/>
            <person name="Teske A."/>
            <person name="Baker B."/>
        </authorList>
    </citation>
    <scope>NUCLEOTIDE SEQUENCE [LARGE SCALE GENOMIC DNA]</scope>
</reference>
<dbReference type="AlphaFoldDB" id="A0A1W9S2T9"/>
<dbReference type="Pfam" id="PF13414">
    <property type="entry name" value="TPR_11"/>
    <property type="match status" value="1"/>
</dbReference>
<dbReference type="EMBL" id="NATQ01000017">
    <property type="protein sequence ID" value="OQX90972.1"/>
    <property type="molecule type" value="Genomic_DNA"/>
</dbReference>
<evidence type="ECO:0000256" key="1">
    <source>
        <dbReference type="ARBA" id="ARBA00022737"/>
    </source>
</evidence>
<dbReference type="PANTHER" id="PTHR44858:SF1">
    <property type="entry name" value="UDP-N-ACETYLGLUCOSAMINE--PEPTIDE N-ACETYLGLUCOSAMINYLTRANSFERASE SPINDLY-RELATED"/>
    <property type="match status" value="1"/>
</dbReference>
<dbReference type="Proteomes" id="UP000192611">
    <property type="component" value="Unassembled WGS sequence"/>
</dbReference>
<comment type="caution">
    <text evidence="4">The sequence shown here is derived from an EMBL/GenBank/DDBJ whole genome shotgun (WGS) entry which is preliminary data.</text>
</comment>
<dbReference type="InterPro" id="IPR050498">
    <property type="entry name" value="Ycf3"/>
</dbReference>
<dbReference type="PROSITE" id="PS50005">
    <property type="entry name" value="TPR"/>
    <property type="match status" value="3"/>
</dbReference>
<proteinExistence type="predicted"/>
<feature type="repeat" description="TPR" evidence="3">
    <location>
        <begin position="31"/>
        <end position="64"/>
    </location>
</feature>
<dbReference type="Pfam" id="PF13176">
    <property type="entry name" value="TPR_7"/>
    <property type="match status" value="1"/>
</dbReference>
<name>A0A1W9S2T9_9BACT</name>
<sequence>MRCIYLIVLIQFLLFVSLLHSIEIDETEKDASLLNFEGAKLILDGEYERAYEVLEKAIDLLPEFAQAHFNMGVVCQKMGRYEEALGEFKKAEELGYIKYELYYNMATVARDLGDAEKTEEYILRAREFSPGISTNDILLEAKLMKGDVEGAMDMIERGMVSQYKIPVFVNNLVVLCQDMGEMALPYLGRLTELVVKHNKKNEFLLAIGNIYMLCGDRESAMRLYEMAGEEFPDDRAIINRASILFNDKRYNEFIDLMSAGDNYRVMGGGKGAFYIGYSHFELARYDKAREWFMRALDEGYDRAECIYYMMLCAQEEENIDEMYDYAKMFEECADEGDERLGLVKNIISSIEKMRETGSVGVIIRGGQDE</sequence>
<evidence type="ECO:0000256" key="3">
    <source>
        <dbReference type="PROSITE-ProRule" id="PRU00339"/>
    </source>
</evidence>
<evidence type="ECO:0000313" key="5">
    <source>
        <dbReference type="Proteomes" id="UP000192611"/>
    </source>
</evidence>
<keyword evidence="2 3" id="KW-0802">TPR repeat</keyword>
<keyword evidence="1" id="KW-0677">Repeat</keyword>
<evidence type="ECO:0000256" key="2">
    <source>
        <dbReference type="ARBA" id="ARBA00022803"/>
    </source>
</evidence>
<evidence type="ECO:0008006" key="6">
    <source>
        <dbReference type="Google" id="ProtNLM"/>
    </source>
</evidence>
<feature type="repeat" description="TPR" evidence="3">
    <location>
        <begin position="65"/>
        <end position="98"/>
    </location>
</feature>
<dbReference type="SMART" id="SM00028">
    <property type="entry name" value="TPR"/>
    <property type="match status" value="5"/>
</dbReference>
<organism evidence="4 5">
    <name type="scientific">Candidatus Coatesbacteria bacterium 4484_99</name>
    <dbReference type="NCBI Taxonomy" id="1970774"/>
    <lineage>
        <taxon>Bacteria</taxon>
        <taxon>Candidatus Coatesiibacteriota</taxon>
    </lineage>
</organism>
<dbReference type="SUPFAM" id="SSF48452">
    <property type="entry name" value="TPR-like"/>
    <property type="match status" value="2"/>
</dbReference>
<accession>A0A1W9S2T9</accession>
<dbReference type="Pfam" id="PF13181">
    <property type="entry name" value="TPR_8"/>
    <property type="match status" value="1"/>
</dbReference>
<dbReference type="PANTHER" id="PTHR44858">
    <property type="entry name" value="TETRATRICOPEPTIDE REPEAT PROTEIN 6"/>
    <property type="match status" value="1"/>
</dbReference>
<gene>
    <name evidence="4" type="ORF">B6D57_01355</name>
</gene>
<dbReference type="InterPro" id="IPR019734">
    <property type="entry name" value="TPR_rpt"/>
</dbReference>
<protein>
    <recommendedName>
        <fullName evidence="6">Tetratricopeptide repeat protein</fullName>
    </recommendedName>
</protein>
<dbReference type="InterPro" id="IPR011990">
    <property type="entry name" value="TPR-like_helical_dom_sf"/>
</dbReference>
<feature type="repeat" description="TPR" evidence="3">
    <location>
        <begin position="201"/>
        <end position="234"/>
    </location>
</feature>